<dbReference type="KEGG" id="rpla:A4Z71_00485"/>
<evidence type="ECO:0000313" key="2">
    <source>
        <dbReference type="Proteomes" id="UP000243784"/>
    </source>
</evidence>
<organism evidence="1 2">
    <name type="scientific">Candidatus Rhodoluna planktonica</name>
    <dbReference type="NCBI Taxonomy" id="535712"/>
    <lineage>
        <taxon>Bacteria</taxon>
        <taxon>Bacillati</taxon>
        <taxon>Actinomycetota</taxon>
        <taxon>Actinomycetes</taxon>
        <taxon>Micrococcales</taxon>
        <taxon>Microbacteriaceae</taxon>
        <taxon>Luna cluster</taxon>
        <taxon>Luna-1 subcluster</taxon>
        <taxon>Rhodoluna</taxon>
    </lineage>
</organism>
<dbReference type="PROSITE" id="PS51257">
    <property type="entry name" value="PROKAR_LIPOPROTEIN"/>
    <property type="match status" value="1"/>
</dbReference>
<dbReference type="AlphaFoldDB" id="A0A1D9DXK6"/>
<accession>A0A1D9DXK6</accession>
<proteinExistence type="predicted"/>
<sequence>MLRKFILSVAALLSMGVVSGVVVGCFLWVRSNPQFFLATTPSPAISDPNKIDPDKSINWDYSPRVITVAEGMWQIDDFVVGWADSKIQQDKPCQIFNDCLFVEIREIGFCPMNVIVSYSMWPEVGPEIGNDVLVLAPNEAVGIHEIGTNSEKQFSNFSFDGIRCDLPVLEEPGEI</sequence>
<dbReference type="STRING" id="535712.A4Z71_00485"/>
<evidence type="ECO:0000313" key="1">
    <source>
        <dbReference type="EMBL" id="AOY55535.1"/>
    </source>
</evidence>
<dbReference type="Proteomes" id="UP000243784">
    <property type="component" value="Chromosome"/>
</dbReference>
<gene>
    <name evidence="1" type="ORF">A4Z71_00485</name>
</gene>
<keyword evidence="2" id="KW-1185">Reference proteome</keyword>
<reference evidence="1 2" key="1">
    <citation type="journal article" date="2016" name="Biochim. Biophys. Acta">
        <title>Photochemical characterization of actinorhodopsin and its functional existence in the natural host.</title>
        <authorList>
            <person name="Nakamura S."/>
            <person name="Kikukawa T."/>
            <person name="Tamogami J."/>
            <person name="Kamiya M."/>
            <person name="Aizawa T."/>
            <person name="Hahn M.W."/>
            <person name="Ihara K."/>
            <person name="Kamo N."/>
            <person name="Demura M."/>
        </authorList>
    </citation>
    <scope>NUCLEOTIDE SEQUENCE [LARGE SCALE GENOMIC DNA]</scope>
    <source>
        <strain evidence="1 2">MWH-Dar1</strain>
    </source>
</reference>
<dbReference type="EMBL" id="CP015208">
    <property type="protein sequence ID" value="AOY55535.1"/>
    <property type="molecule type" value="Genomic_DNA"/>
</dbReference>
<protein>
    <submittedName>
        <fullName evidence="1">Uncharacterized protein</fullName>
    </submittedName>
</protein>
<name>A0A1D9DXK6_9MICO</name>